<dbReference type="STRING" id="192904.SAMN04488514_10887"/>
<gene>
    <name evidence="1" type="ORF">SAMN04488514_10887</name>
</gene>
<reference evidence="1 2" key="1">
    <citation type="submission" date="2016-10" db="EMBL/GenBank/DDBJ databases">
        <authorList>
            <person name="de Groot N.N."/>
        </authorList>
    </citation>
    <scope>NUCLEOTIDE SEQUENCE [LARGE SCALE GENOMIC DNA]</scope>
    <source>
        <strain evidence="1 2">DSM 19886</strain>
    </source>
</reference>
<evidence type="ECO:0000313" key="2">
    <source>
        <dbReference type="Proteomes" id="UP000199440"/>
    </source>
</evidence>
<organism evidence="1 2">
    <name type="scientific">Kriegella aquimaris</name>
    <dbReference type="NCBI Taxonomy" id="192904"/>
    <lineage>
        <taxon>Bacteria</taxon>
        <taxon>Pseudomonadati</taxon>
        <taxon>Bacteroidota</taxon>
        <taxon>Flavobacteriia</taxon>
        <taxon>Flavobacteriales</taxon>
        <taxon>Flavobacteriaceae</taxon>
        <taxon>Kriegella</taxon>
    </lineage>
</organism>
<keyword evidence="2" id="KW-1185">Reference proteome</keyword>
<dbReference type="OrthoDB" id="663842at2"/>
<dbReference type="EMBL" id="FNGV01000008">
    <property type="protein sequence ID" value="SDM38528.1"/>
    <property type="molecule type" value="Genomic_DNA"/>
</dbReference>
<dbReference type="RefSeq" id="WP_089891445.1">
    <property type="nucleotide sequence ID" value="NZ_FNGV01000008.1"/>
</dbReference>
<accession>A0A1G9SSU2</accession>
<dbReference type="Proteomes" id="UP000199440">
    <property type="component" value="Unassembled WGS sequence"/>
</dbReference>
<name>A0A1G9SSU2_9FLAO</name>
<dbReference type="AlphaFoldDB" id="A0A1G9SSU2"/>
<proteinExistence type="predicted"/>
<protein>
    <submittedName>
        <fullName evidence="1">Uncharacterized protein</fullName>
    </submittedName>
</protein>
<sequence length="162" mass="18251">MKVVGLLIVLLFSTWANPDLSELRKNYPKASNSEAITNALQNELINVTKEDAKVLVAYKGAVSTLMAKYAKGIRNKKDFFKTGAELIEYAVEAEPENVEIRCIRLSVQENSPKVVNYKDDIPEDKQFLLNNYKSTSSKAVAAFIKNYVMESSLFDTSEKQLF</sequence>
<evidence type="ECO:0000313" key="1">
    <source>
        <dbReference type="EMBL" id="SDM38528.1"/>
    </source>
</evidence>